<dbReference type="InterPro" id="IPR023654">
    <property type="entry name" value="Ribosomal_eL32_arc"/>
</dbReference>
<dbReference type="SUPFAM" id="SSF52042">
    <property type="entry name" value="Ribosomal protein L32e"/>
    <property type="match status" value="1"/>
</dbReference>
<dbReference type="PANTHER" id="PTHR23413:SF1">
    <property type="entry name" value="RIBOSOMAL PROTEIN L32"/>
    <property type="match status" value="1"/>
</dbReference>
<feature type="region of interest" description="Disordered" evidence="6">
    <location>
        <begin position="34"/>
        <end position="54"/>
    </location>
</feature>
<dbReference type="InterPro" id="IPR001515">
    <property type="entry name" value="Ribosomal_eL32"/>
</dbReference>
<evidence type="ECO:0000256" key="3">
    <source>
        <dbReference type="ARBA" id="ARBA00023274"/>
    </source>
</evidence>
<accession>A0A7J3SJJ4</accession>
<keyword evidence="3" id="KW-0687">Ribonucleoprotein</keyword>
<dbReference type="GO" id="GO:0006412">
    <property type="term" value="P:translation"/>
    <property type="evidence" value="ECO:0007669"/>
    <property type="project" value="InterPro"/>
</dbReference>
<organism evidence="7">
    <name type="scientific">Fervidicoccus fontis</name>
    <dbReference type="NCBI Taxonomy" id="683846"/>
    <lineage>
        <taxon>Archaea</taxon>
        <taxon>Thermoproteota</taxon>
        <taxon>Thermoprotei</taxon>
        <taxon>Fervidicoccales</taxon>
        <taxon>Fervidicoccaceae</taxon>
        <taxon>Fervidicoccus</taxon>
    </lineage>
</organism>
<dbReference type="Pfam" id="PF01655">
    <property type="entry name" value="Ribosomal_L32e"/>
    <property type="match status" value="1"/>
</dbReference>
<dbReference type="EMBL" id="DTLS01000030">
    <property type="protein sequence ID" value="HGZ59764.1"/>
    <property type="molecule type" value="Genomic_DNA"/>
</dbReference>
<proteinExistence type="inferred from homology"/>
<evidence type="ECO:0000256" key="2">
    <source>
        <dbReference type="ARBA" id="ARBA00022980"/>
    </source>
</evidence>
<protein>
    <recommendedName>
        <fullName evidence="4">Large ribosomal subunit protein eL32</fullName>
    </recommendedName>
    <alternativeName>
        <fullName evidence="5">50S ribosomal protein L32e</fullName>
    </alternativeName>
</protein>
<dbReference type="SMART" id="SM01393">
    <property type="entry name" value="Ribosomal_L32e"/>
    <property type="match status" value="1"/>
</dbReference>
<gene>
    <name evidence="7" type="ORF">ENW83_00965</name>
</gene>
<evidence type="ECO:0000256" key="6">
    <source>
        <dbReference type="SAM" id="MobiDB-lite"/>
    </source>
</evidence>
<reference evidence="7" key="1">
    <citation type="journal article" date="2020" name="mSystems">
        <title>Genome- and Community-Level Interaction Insights into Carbon Utilization and Element Cycling Functions of Hydrothermarchaeota in Hydrothermal Sediment.</title>
        <authorList>
            <person name="Zhou Z."/>
            <person name="Liu Y."/>
            <person name="Xu W."/>
            <person name="Pan J."/>
            <person name="Luo Z.H."/>
            <person name="Li M."/>
        </authorList>
    </citation>
    <scope>NUCLEOTIDE SEQUENCE [LARGE SCALE GENOMIC DNA]</scope>
    <source>
        <strain evidence="7">SpSt-885</strain>
    </source>
</reference>
<dbReference type="GO" id="GO:0022625">
    <property type="term" value="C:cytosolic large ribosomal subunit"/>
    <property type="evidence" value="ECO:0007669"/>
    <property type="project" value="TreeGrafter"/>
</dbReference>
<sequence length="130" mass="15394">MSEMKRLMQRLKKSKPQFHRRLFHEFAKFKNRDSWRKPKGIDNPMRRKLKGTPPTVEIGYKNPEIIRGLHPSGLRPIVVENKSQIEKLDPKKHIVYISKRVGLRKKLELVKSLKEKGFRIANEVEAKEVE</sequence>
<keyword evidence="2 7" id="KW-0689">Ribosomal protein</keyword>
<evidence type="ECO:0000313" key="7">
    <source>
        <dbReference type="EMBL" id="HGZ59764.1"/>
    </source>
</evidence>
<dbReference type="GO" id="GO:0003735">
    <property type="term" value="F:structural constituent of ribosome"/>
    <property type="evidence" value="ECO:0007669"/>
    <property type="project" value="InterPro"/>
</dbReference>
<comment type="caution">
    <text evidence="7">The sequence shown here is derived from an EMBL/GenBank/DDBJ whole genome shotgun (WGS) entry which is preliminary data.</text>
</comment>
<name>A0A7J3SJJ4_9CREN</name>
<evidence type="ECO:0000256" key="5">
    <source>
        <dbReference type="ARBA" id="ARBA00035377"/>
    </source>
</evidence>
<dbReference type="AlphaFoldDB" id="A0A7J3SJJ4"/>
<dbReference type="PANTHER" id="PTHR23413">
    <property type="entry name" value="60S RIBOSOMAL PROTEIN L32 AND DNA-DIRECTED RNA POLYMERASE II, SUBUNIT N"/>
    <property type="match status" value="1"/>
</dbReference>
<evidence type="ECO:0000256" key="4">
    <source>
        <dbReference type="ARBA" id="ARBA00035229"/>
    </source>
</evidence>
<comment type="similarity">
    <text evidence="1">Belongs to the eukaryotic ribosomal protein eL32 family.</text>
</comment>
<evidence type="ECO:0000256" key="1">
    <source>
        <dbReference type="ARBA" id="ARBA00008431"/>
    </source>
</evidence>
<dbReference type="InterPro" id="IPR036351">
    <property type="entry name" value="Ribosomal_eL32_sf"/>
</dbReference>
<dbReference type="NCBIfam" id="NF006332">
    <property type="entry name" value="PRK08562.1"/>
    <property type="match status" value="1"/>
</dbReference>